<dbReference type="InterPro" id="IPR037523">
    <property type="entry name" value="VOC_core"/>
</dbReference>
<dbReference type="OrthoDB" id="8965356at2"/>
<gene>
    <name evidence="2" type="ORF">EK0264_04230</name>
</gene>
<feature type="domain" description="VOC" evidence="1">
    <location>
        <begin position="5"/>
        <end position="114"/>
    </location>
</feature>
<sequence length="115" mass="11842">MADLTPRGVLVSVDDLDAALQLYQGTLGMSLDFSDGSHFAQLSKDGFRISLATADDHPAPGSTAVMMKSDHVADAVQQLVDAGAEVVSDVAEGRDEVRGVVRTPGGAVLVVYGAA</sequence>
<dbReference type="EMBL" id="CP047156">
    <property type="protein sequence ID" value="QHB99569.1"/>
    <property type="molecule type" value="Genomic_DNA"/>
</dbReference>
<dbReference type="Pfam" id="PF00903">
    <property type="entry name" value="Glyoxalase"/>
    <property type="match status" value="1"/>
</dbReference>
<name>A0A7L4YKC1_9ACTN</name>
<organism evidence="2 3">
    <name type="scientific">Epidermidibacterium keratini</name>
    <dbReference type="NCBI Taxonomy" id="1891644"/>
    <lineage>
        <taxon>Bacteria</taxon>
        <taxon>Bacillati</taxon>
        <taxon>Actinomycetota</taxon>
        <taxon>Actinomycetes</taxon>
        <taxon>Sporichthyales</taxon>
        <taxon>Sporichthyaceae</taxon>
        <taxon>Epidermidibacterium</taxon>
    </lineage>
</organism>
<dbReference type="RefSeq" id="WP_159543258.1">
    <property type="nucleotide sequence ID" value="NZ_CP047156.1"/>
</dbReference>
<dbReference type="InterPro" id="IPR029068">
    <property type="entry name" value="Glyas_Bleomycin-R_OHBP_Dase"/>
</dbReference>
<proteinExistence type="predicted"/>
<dbReference type="SUPFAM" id="SSF54593">
    <property type="entry name" value="Glyoxalase/Bleomycin resistance protein/Dihydroxybiphenyl dioxygenase"/>
    <property type="match status" value="1"/>
</dbReference>
<dbReference type="KEGG" id="eke:EK0264_04230"/>
<evidence type="ECO:0000313" key="3">
    <source>
        <dbReference type="Proteomes" id="UP000463857"/>
    </source>
</evidence>
<evidence type="ECO:0000259" key="1">
    <source>
        <dbReference type="PROSITE" id="PS51819"/>
    </source>
</evidence>
<dbReference type="InterPro" id="IPR004360">
    <property type="entry name" value="Glyas_Fos-R_dOase_dom"/>
</dbReference>
<dbReference type="AlphaFoldDB" id="A0A7L4YKC1"/>
<accession>A0A7L4YKC1</accession>
<dbReference type="InParanoid" id="A0A7L4YKC1"/>
<protein>
    <submittedName>
        <fullName evidence="2">VOC family protein</fullName>
    </submittedName>
</protein>
<dbReference type="Gene3D" id="3.10.180.10">
    <property type="entry name" value="2,3-Dihydroxybiphenyl 1,2-Dioxygenase, domain 1"/>
    <property type="match status" value="1"/>
</dbReference>
<keyword evidence="3" id="KW-1185">Reference proteome</keyword>
<evidence type="ECO:0000313" key="2">
    <source>
        <dbReference type="EMBL" id="QHB99569.1"/>
    </source>
</evidence>
<reference evidence="2 3" key="1">
    <citation type="journal article" date="2018" name="Int. J. Syst. Evol. Microbiol.">
        <title>Epidermidibacterium keratini gen. nov., sp. nov., a member of the family Sporichthyaceae, isolated from keratin epidermis.</title>
        <authorList>
            <person name="Lee D.G."/>
            <person name="Trujillo M.E."/>
            <person name="Kang S."/>
            <person name="Nam J.J."/>
            <person name="Kim Y.J."/>
        </authorList>
    </citation>
    <scope>NUCLEOTIDE SEQUENCE [LARGE SCALE GENOMIC DNA]</scope>
    <source>
        <strain evidence="2 3">EPI-7</strain>
    </source>
</reference>
<dbReference type="PROSITE" id="PS51819">
    <property type="entry name" value="VOC"/>
    <property type="match status" value="1"/>
</dbReference>
<dbReference type="Proteomes" id="UP000463857">
    <property type="component" value="Chromosome"/>
</dbReference>